<evidence type="ECO:0000256" key="7">
    <source>
        <dbReference type="ARBA" id="ARBA00023136"/>
    </source>
</evidence>
<comment type="caution">
    <text evidence="8">Lacks conserved residue(s) required for the propagation of feature annotation.</text>
</comment>
<comment type="similarity">
    <text evidence="2 8">Belongs to the inorganic phosphate transporter (PiT) (TC 2.A.20) family.</text>
</comment>
<dbReference type="PANTHER" id="PTHR11101:SF80">
    <property type="entry name" value="PHOSPHATE TRANSPORTER"/>
    <property type="match status" value="1"/>
</dbReference>
<evidence type="ECO:0000256" key="1">
    <source>
        <dbReference type="ARBA" id="ARBA00004141"/>
    </source>
</evidence>
<reference evidence="9" key="1">
    <citation type="submission" date="2019-07" db="EMBL/GenBank/DDBJ databases">
        <title>Annotation for the trematode Paragonimus miyazaki's.</title>
        <authorList>
            <person name="Choi Y.-J."/>
        </authorList>
    </citation>
    <scope>NUCLEOTIDE SEQUENCE</scope>
    <source>
        <strain evidence="9">Japan</strain>
    </source>
</reference>
<evidence type="ECO:0000256" key="8">
    <source>
        <dbReference type="RuleBase" id="RU363058"/>
    </source>
</evidence>
<evidence type="ECO:0000256" key="2">
    <source>
        <dbReference type="ARBA" id="ARBA00009916"/>
    </source>
</evidence>
<gene>
    <name evidence="9" type="ORF">EG68_09710</name>
</gene>
<feature type="transmembrane region" description="Helical" evidence="8">
    <location>
        <begin position="23"/>
        <end position="47"/>
    </location>
</feature>
<dbReference type="Pfam" id="PF01384">
    <property type="entry name" value="PHO4"/>
    <property type="match status" value="1"/>
</dbReference>
<feature type="transmembrane region" description="Helical" evidence="8">
    <location>
        <begin position="384"/>
        <end position="408"/>
    </location>
</feature>
<dbReference type="GO" id="GO:0035435">
    <property type="term" value="P:phosphate ion transmembrane transport"/>
    <property type="evidence" value="ECO:0007669"/>
    <property type="project" value="TreeGrafter"/>
</dbReference>
<evidence type="ECO:0000313" key="9">
    <source>
        <dbReference type="EMBL" id="KAF7232957.1"/>
    </source>
</evidence>
<dbReference type="GO" id="GO:0005315">
    <property type="term" value="F:phosphate transmembrane transporter activity"/>
    <property type="evidence" value="ECO:0007669"/>
    <property type="project" value="InterPro"/>
</dbReference>
<sequence length="409" mass="44515">MLQLVFWKLVKCLFYTVLYFDRIPLYGVFILSCGISVITVICVKYCWVPSLRRRIIAGITTRALWKEKLSRMRTGRLRIVSHQNSGCVVVPPLQTDDGPSAASVSESSLPNEEHLEMDTCHQKQSNTNALSTPVNTAQNEPERSQNIKSLHKFSMFPDCTGEQQVAVPKIYKVPTDDLSNNNNNNKLTVCPQSQAVFTGSTNNNADDSEDSAVIAKPSIVTHQSLATITEDSEVPHYLKGSPIENRVFSFLQILTAVFGSFAHGGNDVSNAIGPLIGLWIVGVTQTVNSKMAIPVWILLYGGLGISVGLWIWGRRVIQTLGEDLTNITPSTGVCIEIGSALTVLIASKIGLPISTTHCKVGSVVGVGRARAKDSVNWGIFRNILIAWLVTLPAAGGIAALLMYGFTFLI</sequence>
<comment type="caution">
    <text evidence="9">The sequence shown here is derived from an EMBL/GenBank/DDBJ whole genome shotgun (WGS) entry which is preliminary data.</text>
</comment>
<evidence type="ECO:0000256" key="4">
    <source>
        <dbReference type="ARBA" id="ARBA00022592"/>
    </source>
</evidence>
<keyword evidence="5 8" id="KW-0812">Transmembrane</keyword>
<comment type="function">
    <text evidence="8">Sodium-phosphate symporter.</text>
</comment>
<name>A0A8S9YEV2_9TREM</name>
<dbReference type="EMBL" id="JTDE01021416">
    <property type="protein sequence ID" value="KAF7232957.1"/>
    <property type="molecule type" value="Genomic_DNA"/>
</dbReference>
<protein>
    <recommendedName>
        <fullName evidence="8">Phosphate transporter</fullName>
    </recommendedName>
</protein>
<dbReference type="GO" id="GO:0016020">
    <property type="term" value="C:membrane"/>
    <property type="evidence" value="ECO:0007669"/>
    <property type="project" value="UniProtKB-SubCell"/>
</dbReference>
<accession>A0A8S9YEV2</accession>
<feature type="transmembrane region" description="Helical" evidence="8">
    <location>
        <begin position="295"/>
        <end position="313"/>
    </location>
</feature>
<evidence type="ECO:0000256" key="6">
    <source>
        <dbReference type="ARBA" id="ARBA00022989"/>
    </source>
</evidence>
<keyword evidence="10" id="KW-1185">Reference proteome</keyword>
<dbReference type="Proteomes" id="UP000822476">
    <property type="component" value="Unassembled WGS sequence"/>
</dbReference>
<keyword evidence="4 8" id="KW-0592">Phosphate transport</keyword>
<keyword evidence="7 8" id="KW-0472">Membrane</keyword>
<evidence type="ECO:0000256" key="5">
    <source>
        <dbReference type="ARBA" id="ARBA00022692"/>
    </source>
</evidence>
<dbReference type="PANTHER" id="PTHR11101">
    <property type="entry name" value="PHOSPHATE TRANSPORTER"/>
    <property type="match status" value="1"/>
</dbReference>
<keyword evidence="6 8" id="KW-1133">Transmembrane helix</keyword>
<dbReference type="AlphaFoldDB" id="A0A8S9YEV2"/>
<feature type="transmembrane region" description="Helical" evidence="8">
    <location>
        <begin position="247"/>
        <end position="265"/>
    </location>
</feature>
<proteinExistence type="inferred from homology"/>
<dbReference type="InterPro" id="IPR001204">
    <property type="entry name" value="Phos_transporter"/>
</dbReference>
<comment type="subcellular location">
    <subcellularLocation>
        <location evidence="1 8">Membrane</location>
        <topology evidence="1 8">Multi-pass membrane protein</topology>
    </subcellularLocation>
</comment>
<evidence type="ECO:0000313" key="10">
    <source>
        <dbReference type="Proteomes" id="UP000822476"/>
    </source>
</evidence>
<dbReference type="OrthoDB" id="260807at2759"/>
<evidence type="ECO:0000256" key="3">
    <source>
        <dbReference type="ARBA" id="ARBA00022448"/>
    </source>
</evidence>
<keyword evidence="3 8" id="KW-0813">Transport</keyword>
<organism evidence="9 10">
    <name type="scientific">Paragonimus skrjabini miyazakii</name>
    <dbReference type="NCBI Taxonomy" id="59628"/>
    <lineage>
        <taxon>Eukaryota</taxon>
        <taxon>Metazoa</taxon>
        <taxon>Spiralia</taxon>
        <taxon>Lophotrochozoa</taxon>
        <taxon>Platyhelminthes</taxon>
        <taxon>Trematoda</taxon>
        <taxon>Digenea</taxon>
        <taxon>Plagiorchiida</taxon>
        <taxon>Troglotremata</taxon>
        <taxon>Troglotrematidae</taxon>
        <taxon>Paragonimus</taxon>
    </lineage>
</organism>